<dbReference type="InterPro" id="IPR026004">
    <property type="entry name" value="Septum_form"/>
</dbReference>
<keyword evidence="2" id="KW-0812">Transmembrane</keyword>
<keyword evidence="2" id="KW-1133">Transmembrane helix</keyword>
<comment type="caution">
    <text evidence="4">The sequence shown here is derived from an EMBL/GenBank/DDBJ whole genome shotgun (WGS) entry which is preliminary data.</text>
</comment>
<gene>
    <name evidence="4" type="ORF">FHP29_07075</name>
</gene>
<name>A0A5C4W3X4_9ACTN</name>
<reference evidence="4 5" key="1">
    <citation type="journal article" date="2016" name="Int. J. Syst. Evol. Microbiol.">
        <title>Nocardioides albidus sp. nov., an actinobacterium isolated from garden soil.</title>
        <authorList>
            <person name="Singh H."/>
            <person name="Du J."/>
            <person name="Trinh H."/>
            <person name="Won K."/>
            <person name="Yang J.E."/>
            <person name="Yin C."/>
            <person name="Kook M."/>
            <person name="Yi T.H."/>
        </authorList>
    </citation>
    <scope>NUCLEOTIDE SEQUENCE [LARGE SCALE GENOMIC DNA]</scope>
    <source>
        <strain evidence="4 5">CCTCC AB 2015297</strain>
    </source>
</reference>
<evidence type="ECO:0000313" key="4">
    <source>
        <dbReference type="EMBL" id="TNM42763.1"/>
    </source>
</evidence>
<dbReference type="RefSeq" id="WP_139622160.1">
    <property type="nucleotide sequence ID" value="NZ_VDMP01000020.1"/>
</dbReference>
<proteinExistence type="predicted"/>
<dbReference type="Proteomes" id="UP000313231">
    <property type="component" value="Unassembled WGS sequence"/>
</dbReference>
<accession>A0A5C4W3X4</accession>
<dbReference type="EMBL" id="VDMP01000020">
    <property type="protein sequence ID" value="TNM42763.1"/>
    <property type="molecule type" value="Genomic_DNA"/>
</dbReference>
<dbReference type="Pfam" id="PF13845">
    <property type="entry name" value="Septum_form"/>
    <property type="match status" value="1"/>
</dbReference>
<keyword evidence="5" id="KW-1185">Reference proteome</keyword>
<dbReference type="AlphaFoldDB" id="A0A5C4W3X4"/>
<sequence length="236" mass="25814">MPSYTSVAGVRPPPTRAPETDKGLGWTGVGMALTVCVPLLPLAGAVIAIVTLARRRFRPRWAAVAALIVGVGATILQVAAVPSVVDGLREGVNDSIEEDTERARDSGEPREVSVLKLQTGDCFDSAVLRGLSGAEEVETQTVTLLPCERKHDLEVYRIFEMSGDDFPGQAAIDRQAQRCIKAFERFVGKPYGTSRFEVYYTYPKERSWQLLGDRNVTCLAGHPRKKVAGTLEGRRR</sequence>
<feature type="transmembrane region" description="Helical" evidence="2">
    <location>
        <begin position="24"/>
        <end position="49"/>
    </location>
</feature>
<organism evidence="4 5">
    <name type="scientific">Nocardioides albidus</name>
    <dbReference type="NCBI Taxonomy" id="1517589"/>
    <lineage>
        <taxon>Bacteria</taxon>
        <taxon>Bacillati</taxon>
        <taxon>Actinomycetota</taxon>
        <taxon>Actinomycetes</taxon>
        <taxon>Propionibacteriales</taxon>
        <taxon>Nocardioidaceae</taxon>
        <taxon>Nocardioides</taxon>
    </lineage>
</organism>
<feature type="domain" description="Septum formation-related" evidence="3">
    <location>
        <begin position="138"/>
        <end position="218"/>
    </location>
</feature>
<feature type="transmembrane region" description="Helical" evidence="2">
    <location>
        <begin position="61"/>
        <end position="80"/>
    </location>
</feature>
<evidence type="ECO:0000256" key="2">
    <source>
        <dbReference type="SAM" id="Phobius"/>
    </source>
</evidence>
<evidence type="ECO:0000259" key="3">
    <source>
        <dbReference type="Pfam" id="PF13845"/>
    </source>
</evidence>
<keyword evidence="2" id="KW-0472">Membrane</keyword>
<protein>
    <submittedName>
        <fullName evidence="4">DUF2029 domain-containing protein</fullName>
    </submittedName>
</protein>
<feature type="region of interest" description="Disordered" evidence="1">
    <location>
        <begin position="1"/>
        <end position="23"/>
    </location>
</feature>
<evidence type="ECO:0000313" key="5">
    <source>
        <dbReference type="Proteomes" id="UP000313231"/>
    </source>
</evidence>
<evidence type="ECO:0000256" key="1">
    <source>
        <dbReference type="SAM" id="MobiDB-lite"/>
    </source>
</evidence>